<feature type="non-terminal residue" evidence="4">
    <location>
        <position position="1"/>
    </location>
</feature>
<comment type="caution">
    <text evidence="4">The sequence shown here is derived from an EMBL/GenBank/DDBJ whole genome shotgun (WGS) entry which is preliminary data.</text>
</comment>
<dbReference type="Proteomes" id="UP000018936">
    <property type="component" value="Unassembled WGS sequence"/>
</dbReference>
<dbReference type="GO" id="GO:0090522">
    <property type="term" value="P:vesicle tethering involved in exocytosis"/>
    <property type="evidence" value="ECO:0007669"/>
    <property type="project" value="UniProtKB-UniRule"/>
</dbReference>
<gene>
    <name evidence="4" type="ORF">L345_13335</name>
</gene>
<evidence type="ECO:0000313" key="5">
    <source>
        <dbReference type="Proteomes" id="UP000018936"/>
    </source>
</evidence>
<dbReference type="GO" id="GO:0045202">
    <property type="term" value="C:synapse"/>
    <property type="evidence" value="ECO:0007669"/>
    <property type="project" value="TreeGrafter"/>
</dbReference>
<organism evidence="4 5">
    <name type="scientific">Ophiophagus hannah</name>
    <name type="common">King cobra</name>
    <name type="synonym">Naja hannah</name>
    <dbReference type="NCBI Taxonomy" id="8665"/>
    <lineage>
        <taxon>Eukaryota</taxon>
        <taxon>Metazoa</taxon>
        <taxon>Chordata</taxon>
        <taxon>Craniata</taxon>
        <taxon>Vertebrata</taxon>
        <taxon>Euteleostomi</taxon>
        <taxon>Lepidosauria</taxon>
        <taxon>Squamata</taxon>
        <taxon>Bifurcata</taxon>
        <taxon>Unidentata</taxon>
        <taxon>Episquamata</taxon>
        <taxon>Toxicofera</taxon>
        <taxon>Serpentes</taxon>
        <taxon>Colubroidea</taxon>
        <taxon>Elapidae</taxon>
        <taxon>Elapinae</taxon>
        <taxon>Ophiophagus</taxon>
    </lineage>
</organism>
<name>V8NF76_OPHHA</name>
<reference evidence="4 5" key="1">
    <citation type="journal article" date="2013" name="Proc. Natl. Acad. Sci. U.S.A.">
        <title>The king cobra genome reveals dynamic gene evolution and adaptation in the snake venom system.</title>
        <authorList>
            <person name="Vonk F.J."/>
            <person name="Casewell N.R."/>
            <person name="Henkel C.V."/>
            <person name="Heimberg A.M."/>
            <person name="Jansen H.J."/>
            <person name="McCleary R.J."/>
            <person name="Kerkkamp H.M."/>
            <person name="Vos R.A."/>
            <person name="Guerreiro I."/>
            <person name="Calvete J.J."/>
            <person name="Wuster W."/>
            <person name="Woods A.E."/>
            <person name="Logan J.M."/>
            <person name="Harrison R.A."/>
            <person name="Castoe T.A."/>
            <person name="de Koning A.P."/>
            <person name="Pollock D.D."/>
            <person name="Yandell M."/>
            <person name="Calderon D."/>
            <person name="Renjifo C."/>
            <person name="Currier R.B."/>
            <person name="Salgado D."/>
            <person name="Pla D."/>
            <person name="Sanz L."/>
            <person name="Hyder A.S."/>
            <person name="Ribeiro J.M."/>
            <person name="Arntzen J.W."/>
            <person name="van den Thillart G.E."/>
            <person name="Boetzer M."/>
            <person name="Pirovano W."/>
            <person name="Dirks R.P."/>
            <person name="Spaink H.P."/>
            <person name="Duboule D."/>
            <person name="McGlinn E."/>
            <person name="Kini R.M."/>
            <person name="Richardson M.K."/>
        </authorList>
    </citation>
    <scope>NUCLEOTIDE SEQUENCE</scope>
    <source>
        <tissue evidence="4">Blood</tissue>
    </source>
</reference>
<feature type="coiled-coil region" evidence="2">
    <location>
        <begin position="118"/>
        <end position="145"/>
    </location>
</feature>
<comment type="similarity">
    <text evidence="1">Belongs to the SEC8 family.</text>
</comment>
<dbReference type="PANTHER" id="PTHR14146">
    <property type="entry name" value="EXOCYST COMPLEX COMPONENT 4"/>
    <property type="match status" value="1"/>
</dbReference>
<dbReference type="EMBL" id="AZIM01004287">
    <property type="protein sequence ID" value="ETE60919.1"/>
    <property type="molecule type" value="Genomic_DNA"/>
</dbReference>
<dbReference type="GO" id="GO:0007268">
    <property type="term" value="P:chemical synaptic transmission"/>
    <property type="evidence" value="ECO:0007669"/>
    <property type="project" value="TreeGrafter"/>
</dbReference>
<comment type="function">
    <text evidence="1">Component of the exocyst complex involved in the docking of exocytic vesicles with fusion sites on the plasma membrane.</text>
</comment>
<dbReference type="GO" id="GO:0006893">
    <property type="term" value="P:Golgi to plasma membrane transport"/>
    <property type="evidence" value="ECO:0007669"/>
    <property type="project" value="TreeGrafter"/>
</dbReference>
<dbReference type="PANTHER" id="PTHR14146:SF0">
    <property type="entry name" value="EXOCYST COMPLEX COMPONENT 4"/>
    <property type="match status" value="1"/>
</dbReference>
<keyword evidence="2" id="KW-0175">Coiled coil</keyword>
<feature type="compositionally biased region" description="Low complexity" evidence="3">
    <location>
        <begin position="234"/>
        <end position="247"/>
    </location>
</feature>
<protein>
    <recommendedName>
        <fullName evidence="1">Exocyst complex component Sec8</fullName>
    </recommendedName>
</protein>
<keyword evidence="1" id="KW-0653">Protein transport</keyword>
<dbReference type="AlphaFoldDB" id="V8NF76"/>
<keyword evidence="5" id="KW-1185">Reference proteome</keyword>
<dbReference type="InterPro" id="IPR039682">
    <property type="entry name" value="Sec8/EXOC4"/>
</dbReference>
<evidence type="ECO:0000313" key="4">
    <source>
        <dbReference type="EMBL" id="ETE60919.1"/>
    </source>
</evidence>
<feature type="region of interest" description="Disordered" evidence="3">
    <location>
        <begin position="215"/>
        <end position="257"/>
    </location>
</feature>
<sequence length="257" mass="28887">MFGGIFSSEEGYSNITTPPVAIRKQARDRVVFYKDKSLDGSLKTVESRTWEGNRQNTFRFETWIIMAESGEVIGRAILLLSLITPKWCNPFSLCAKQGKVTRKLPELERRTLSTSDDVEDREHEKARLEEAYEKCDRNLDELIVQHYNELMTAIGTYQSITERITTSRNKIKQNSFFLVWTPDLVDIKLIGEGEPGFLQNASALQAGRAAQAVDRRDRAQACPESAGRDRDHQAGAAEAAAVHGQQALPDRHGYAGK</sequence>
<dbReference type="GO" id="GO:0032584">
    <property type="term" value="C:growth cone membrane"/>
    <property type="evidence" value="ECO:0007669"/>
    <property type="project" value="TreeGrafter"/>
</dbReference>
<evidence type="ECO:0000256" key="3">
    <source>
        <dbReference type="SAM" id="MobiDB-lite"/>
    </source>
</evidence>
<keyword evidence="1" id="KW-0813">Transport</keyword>
<accession>V8NF76</accession>
<dbReference type="GO" id="GO:0015031">
    <property type="term" value="P:protein transport"/>
    <property type="evidence" value="ECO:0007669"/>
    <property type="project" value="UniProtKB-KW"/>
</dbReference>
<evidence type="ECO:0000256" key="2">
    <source>
        <dbReference type="SAM" id="Coils"/>
    </source>
</evidence>
<dbReference type="GO" id="GO:0000145">
    <property type="term" value="C:exocyst"/>
    <property type="evidence" value="ECO:0007669"/>
    <property type="project" value="UniProtKB-UniRule"/>
</dbReference>
<proteinExistence type="inferred from homology"/>
<evidence type="ECO:0000256" key="1">
    <source>
        <dbReference type="RuleBase" id="RU367079"/>
    </source>
</evidence>
<keyword evidence="1" id="KW-0268">Exocytosis</keyword>
<dbReference type="GO" id="GO:0006612">
    <property type="term" value="P:protein targeting to membrane"/>
    <property type="evidence" value="ECO:0007669"/>
    <property type="project" value="UniProtKB-UniRule"/>
</dbReference>
<dbReference type="OrthoDB" id="272977at2759"/>